<dbReference type="NCBIfam" id="TIGR00666">
    <property type="entry name" value="PBP4"/>
    <property type="match status" value="1"/>
</dbReference>
<dbReference type="AlphaFoldDB" id="A0A4R4T7G0"/>
<accession>A0A4R4T7G0</accession>
<feature type="compositionally biased region" description="Basic and acidic residues" evidence="3">
    <location>
        <begin position="23"/>
        <end position="41"/>
    </location>
</feature>
<comment type="caution">
    <text evidence="4">The sequence shown here is derived from an EMBL/GenBank/DDBJ whole genome shotgun (WGS) entry which is preliminary data.</text>
</comment>
<dbReference type="GO" id="GO:0009002">
    <property type="term" value="F:serine-type D-Ala-D-Ala carboxypeptidase activity"/>
    <property type="evidence" value="ECO:0007669"/>
    <property type="project" value="UniProtKB-EC"/>
</dbReference>
<proteinExistence type="inferred from homology"/>
<dbReference type="EC" id="3.4.16.4" evidence="4"/>
<dbReference type="SUPFAM" id="SSF56601">
    <property type="entry name" value="beta-lactamase/transpeptidase-like"/>
    <property type="match status" value="1"/>
</dbReference>
<dbReference type="Pfam" id="PF02113">
    <property type="entry name" value="Peptidase_S13"/>
    <property type="match status" value="2"/>
</dbReference>
<evidence type="ECO:0000313" key="4">
    <source>
        <dbReference type="EMBL" id="TDC70269.1"/>
    </source>
</evidence>
<dbReference type="InterPro" id="IPR012338">
    <property type="entry name" value="Beta-lactam/transpept-like"/>
</dbReference>
<dbReference type="PRINTS" id="PR00922">
    <property type="entry name" value="DADACBPTASE3"/>
</dbReference>
<dbReference type="PANTHER" id="PTHR30023:SF0">
    <property type="entry name" value="PENICILLIN-SENSITIVE CARBOXYPEPTIDASE A"/>
    <property type="match status" value="1"/>
</dbReference>
<evidence type="ECO:0000256" key="2">
    <source>
        <dbReference type="ARBA" id="ARBA00022801"/>
    </source>
</evidence>
<dbReference type="OrthoDB" id="56883at2"/>
<evidence type="ECO:0000256" key="1">
    <source>
        <dbReference type="ARBA" id="ARBA00006096"/>
    </source>
</evidence>
<keyword evidence="2 4" id="KW-0378">Hydrolase</keyword>
<dbReference type="Gene3D" id="3.40.710.10">
    <property type="entry name" value="DD-peptidase/beta-lactamase superfamily"/>
    <property type="match status" value="2"/>
</dbReference>
<comment type="similarity">
    <text evidence="1">Belongs to the peptidase S13 family.</text>
</comment>
<evidence type="ECO:0000256" key="3">
    <source>
        <dbReference type="SAM" id="MobiDB-lite"/>
    </source>
</evidence>
<dbReference type="InterPro" id="IPR000667">
    <property type="entry name" value="Peptidase_S13"/>
</dbReference>
<dbReference type="EMBL" id="SMKI01000313">
    <property type="protein sequence ID" value="TDC70269.1"/>
    <property type="molecule type" value="Genomic_DNA"/>
</dbReference>
<protein>
    <submittedName>
        <fullName evidence="4">D-alanyl-D-alanine carboxypeptidase/D-alanyl-D-alanine-endopeptidase</fullName>
        <ecNumber evidence="4">3.4.16.4</ecNumber>
    </submittedName>
</protein>
<feature type="region of interest" description="Disordered" evidence="3">
    <location>
        <begin position="22"/>
        <end position="41"/>
    </location>
</feature>
<organism evidence="4 5">
    <name type="scientific">Streptomyces hainanensis</name>
    <dbReference type="NCBI Taxonomy" id="402648"/>
    <lineage>
        <taxon>Bacteria</taxon>
        <taxon>Bacillati</taxon>
        <taxon>Actinomycetota</taxon>
        <taxon>Actinomycetes</taxon>
        <taxon>Kitasatosporales</taxon>
        <taxon>Streptomycetaceae</taxon>
        <taxon>Streptomyces</taxon>
    </lineage>
</organism>
<reference evidence="4 5" key="1">
    <citation type="submission" date="2019-03" db="EMBL/GenBank/DDBJ databases">
        <title>Draft genome sequences of novel Actinobacteria.</title>
        <authorList>
            <person name="Sahin N."/>
            <person name="Ay H."/>
            <person name="Saygin H."/>
        </authorList>
    </citation>
    <scope>NUCLEOTIDE SEQUENCE [LARGE SCALE GENOMIC DNA]</scope>
    <source>
        <strain evidence="4 5">DSM 41900</strain>
    </source>
</reference>
<name>A0A4R4T7G0_9ACTN</name>
<gene>
    <name evidence="4" type="primary">dacB</name>
    <name evidence="4" type="ORF">E1283_24990</name>
</gene>
<sequence length="453" mass="45726">MASGAAGLAVAALLVALAGPWDSGKRSAEHDQATAGDVRREEGERIAGTVPGAQPVLTPLDGEGTGPAAEVVERVVGPLLRGSALGEDVGVAVIDLESGDSLYADHAGTSRTPASTVKIVTAVAALDALGPDHRLATMVRWDEEAGSVVLVGGGDPTLTADDLTDLARSTVGALADRGVDAARVGYDVSLYPREQRHPIGVNDNIAIITPLQLNEGRLDDSTSGPAPRADNPAADAADVFADALRDAGLDVEGGEPKRGDVPDDADELAVHRSAPLSALVERMLTNSDNDLAEALARHTAVASDQPADFRGASRAVHARLDGLGLPLDGARLVDASGLDREGRVTADLLTRALAVAADPERPELRAALTGLPVAGFSGTLAGRYDEGGAGVAGAGVVRAKTGTLTGVNSLAGTVATSDGRVLAFAFLASETRDPAAAESALDEAAAALAGLAH</sequence>
<dbReference type="GO" id="GO:0000270">
    <property type="term" value="P:peptidoglycan metabolic process"/>
    <property type="evidence" value="ECO:0007669"/>
    <property type="project" value="TreeGrafter"/>
</dbReference>
<evidence type="ECO:0000313" key="5">
    <source>
        <dbReference type="Proteomes" id="UP000295345"/>
    </source>
</evidence>
<keyword evidence="5" id="KW-1185">Reference proteome</keyword>
<dbReference type="PANTHER" id="PTHR30023">
    <property type="entry name" value="D-ALANYL-D-ALANINE CARBOXYPEPTIDASE"/>
    <property type="match status" value="1"/>
</dbReference>
<keyword evidence="4" id="KW-0121">Carboxypeptidase</keyword>
<dbReference type="GO" id="GO:0006508">
    <property type="term" value="P:proteolysis"/>
    <property type="evidence" value="ECO:0007669"/>
    <property type="project" value="InterPro"/>
</dbReference>
<keyword evidence="4" id="KW-0645">Protease</keyword>
<dbReference type="Proteomes" id="UP000295345">
    <property type="component" value="Unassembled WGS sequence"/>
</dbReference>